<comment type="caution">
    <text evidence="5">The sequence shown here is derived from an EMBL/GenBank/DDBJ whole genome shotgun (WGS) entry which is preliminary data.</text>
</comment>
<dbReference type="Pfam" id="PF08242">
    <property type="entry name" value="Methyltransf_12"/>
    <property type="match status" value="1"/>
</dbReference>
<dbReference type="Gene3D" id="1.25.40.10">
    <property type="entry name" value="Tetratricopeptide repeat domain"/>
    <property type="match status" value="1"/>
</dbReference>
<dbReference type="InterPro" id="IPR013217">
    <property type="entry name" value="Methyltransf_12"/>
</dbReference>
<gene>
    <name evidence="5" type="ORF">IM787_05385</name>
</gene>
<dbReference type="Pfam" id="PF14559">
    <property type="entry name" value="TPR_19"/>
    <property type="match status" value="1"/>
</dbReference>
<dbReference type="CDD" id="cd02440">
    <property type="entry name" value="AdoMet_MTases"/>
    <property type="match status" value="1"/>
</dbReference>
<dbReference type="Proteomes" id="UP000806285">
    <property type="component" value="Unassembled WGS sequence"/>
</dbReference>
<evidence type="ECO:0000313" key="5">
    <source>
        <dbReference type="EMBL" id="MBE7366983.1"/>
    </source>
</evidence>
<dbReference type="RefSeq" id="WP_193675627.1">
    <property type="nucleotide sequence ID" value="NZ_JADDIV010000002.1"/>
</dbReference>
<evidence type="ECO:0000256" key="1">
    <source>
        <dbReference type="ARBA" id="ARBA00022737"/>
    </source>
</evidence>
<keyword evidence="6" id="KW-1185">Reference proteome</keyword>
<evidence type="ECO:0000259" key="4">
    <source>
        <dbReference type="Pfam" id="PF08242"/>
    </source>
</evidence>
<dbReference type="InterPro" id="IPR011990">
    <property type="entry name" value="TPR-like_helical_dom_sf"/>
</dbReference>
<feature type="repeat" description="TPR" evidence="3">
    <location>
        <begin position="76"/>
        <end position="109"/>
    </location>
</feature>
<evidence type="ECO:0000256" key="2">
    <source>
        <dbReference type="ARBA" id="ARBA00022803"/>
    </source>
</evidence>
<dbReference type="PROSITE" id="PS50293">
    <property type="entry name" value="TPR_REGION"/>
    <property type="match status" value="1"/>
</dbReference>
<dbReference type="Gene3D" id="3.40.50.150">
    <property type="entry name" value="Vaccinia Virus protein VP39"/>
    <property type="match status" value="1"/>
</dbReference>
<evidence type="ECO:0000313" key="6">
    <source>
        <dbReference type="Proteomes" id="UP000806285"/>
    </source>
</evidence>
<organism evidence="5 6">
    <name type="scientific">Ramlibacter pallidus</name>
    <dbReference type="NCBI Taxonomy" id="2780087"/>
    <lineage>
        <taxon>Bacteria</taxon>
        <taxon>Pseudomonadati</taxon>
        <taxon>Pseudomonadota</taxon>
        <taxon>Betaproteobacteria</taxon>
        <taxon>Burkholderiales</taxon>
        <taxon>Comamonadaceae</taxon>
        <taxon>Ramlibacter</taxon>
    </lineage>
</organism>
<reference evidence="5 6" key="1">
    <citation type="submission" date="2020-10" db="EMBL/GenBank/DDBJ databases">
        <title>Ramlibacter sp. HM2 16S ribosomal RNA gene Genome sequencing and assembly.</title>
        <authorList>
            <person name="Kang M."/>
        </authorList>
    </citation>
    <scope>NUCLEOTIDE SEQUENCE [LARGE SCALE GENOMIC DNA]</scope>
    <source>
        <strain evidence="5 6">HM2</strain>
    </source>
</reference>
<feature type="repeat" description="TPR" evidence="3">
    <location>
        <begin position="42"/>
        <end position="75"/>
    </location>
</feature>
<feature type="domain" description="Methyltransferase type 12" evidence="4">
    <location>
        <begin position="209"/>
        <end position="298"/>
    </location>
</feature>
<evidence type="ECO:0000256" key="3">
    <source>
        <dbReference type="PROSITE-ProRule" id="PRU00339"/>
    </source>
</evidence>
<proteinExistence type="predicted"/>
<name>A0ABR9S0E0_9BURK</name>
<dbReference type="PANTHER" id="PTHR22904:SF523">
    <property type="entry name" value="STRESS-INDUCED-PHOSPHOPROTEIN 1"/>
    <property type="match status" value="1"/>
</dbReference>
<dbReference type="PANTHER" id="PTHR22904">
    <property type="entry name" value="TPR REPEAT CONTAINING PROTEIN"/>
    <property type="match status" value="1"/>
</dbReference>
<accession>A0ABR9S0E0</accession>
<feature type="repeat" description="TPR" evidence="3">
    <location>
        <begin position="8"/>
        <end position="41"/>
    </location>
</feature>
<protein>
    <submittedName>
        <fullName evidence="5">Tetratricopeptide repeat protein</fullName>
    </submittedName>
</protein>
<keyword evidence="2 3" id="KW-0802">TPR repeat</keyword>
<sequence>MDTGLEQARTLFLEGVAHYEAGRWPQAEQKFAAALSLAPGRPSVLTNLGVVRLKLGRTEEALALLQEALAKEPDQAETLGHCATALAELGRTQEALAHFDRALALDPQPAALWMLRGTALRELARPQDAAASFREALARGGDRELLEYYLAGVEGGQVPPRPPRQYVEALFDRYALEFDDHLVQSLRYDAPPVLAGRLSAQGRRWRYALDLGCGTGLCGPFLRKLADRVSGVDLSGYMLERAAATKAYDDLQQADALEFLAGSRESFDLAMAADVFIYVGAVDELFARLAERMPAGGSFCFTVEESTDEDIALRPSLRYAHSEAYLRRLATENGFSVLAMERRPLREEERRPIPGLFAWLERR</sequence>
<dbReference type="InterPro" id="IPR029063">
    <property type="entry name" value="SAM-dependent_MTases_sf"/>
</dbReference>
<dbReference type="SUPFAM" id="SSF48452">
    <property type="entry name" value="TPR-like"/>
    <property type="match status" value="1"/>
</dbReference>
<dbReference type="InterPro" id="IPR019734">
    <property type="entry name" value="TPR_rpt"/>
</dbReference>
<dbReference type="SMART" id="SM00028">
    <property type="entry name" value="TPR"/>
    <property type="match status" value="4"/>
</dbReference>
<dbReference type="PROSITE" id="PS50005">
    <property type="entry name" value="TPR"/>
    <property type="match status" value="3"/>
</dbReference>
<dbReference type="EMBL" id="JADDIV010000002">
    <property type="protein sequence ID" value="MBE7366983.1"/>
    <property type="molecule type" value="Genomic_DNA"/>
</dbReference>
<keyword evidence="1" id="KW-0677">Repeat</keyword>
<dbReference type="SUPFAM" id="SSF53335">
    <property type="entry name" value="S-adenosyl-L-methionine-dependent methyltransferases"/>
    <property type="match status" value="1"/>
</dbReference>